<dbReference type="FunFam" id="3.30.70.270:FF:000001">
    <property type="entry name" value="Diguanylate cyclase domain protein"/>
    <property type="match status" value="1"/>
</dbReference>
<evidence type="ECO:0000256" key="4">
    <source>
        <dbReference type="SAM" id="MobiDB-lite"/>
    </source>
</evidence>
<proteinExistence type="predicted"/>
<dbReference type="EMBL" id="JAHHGM010000006">
    <property type="protein sequence ID" value="MBT2988888.1"/>
    <property type="molecule type" value="Genomic_DNA"/>
</dbReference>
<dbReference type="GO" id="GO:0005886">
    <property type="term" value="C:plasma membrane"/>
    <property type="evidence" value="ECO:0007669"/>
    <property type="project" value="TreeGrafter"/>
</dbReference>
<evidence type="ECO:0000256" key="1">
    <source>
        <dbReference type="ARBA" id="ARBA00001946"/>
    </source>
</evidence>
<sequence length="431" mass="47866">MNYKKLAFLLLTAWCLVVLASLGWNIKHTQVEHQRFLKDTAQLIFDHITLVREWNANHGGVYVPVSESTPPNSYLEIDDREIVVNDRLTLTLVNPAYMTRQVSELATQSNGIQLHITSLKPIRPENRPTELEREALLAFESGKVNTFSRMLATKSGYRFFYMAPLMTTSACLRCHEKQGYREGDLRGGISVTIPDVHPAPVKGIVIGHSVIGAIGFLVIISLSHRLSASYERVHRQSIIDALTGIPNRRHFIDRLIAEYRRASRHSTPITLIICDIDYFKRYNDSLGHLEGDDCIVKVAKTINASLQRGGDLCARFGGEEFIVILPNTDIEGGKKVAMRIQREIAALAIVHPDSPLGEFLTVSMGLATDSNDYPSQDHLIKRADDALYRSKQSGRSRIECDPKSRAQAGAEAGPAGSRQTAASKIEAGQPV</sequence>
<name>A0A944M813_9GAMM</name>
<dbReference type="Proteomes" id="UP000770889">
    <property type="component" value="Unassembled WGS sequence"/>
</dbReference>
<comment type="caution">
    <text evidence="6">The sequence shown here is derived from an EMBL/GenBank/DDBJ whole genome shotgun (WGS) entry which is preliminary data.</text>
</comment>
<dbReference type="PANTHER" id="PTHR45138:SF9">
    <property type="entry name" value="DIGUANYLATE CYCLASE DGCM-RELATED"/>
    <property type="match status" value="1"/>
</dbReference>
<evidence type="ECO:0000313" key="7">
    <source>
        <dbReference type="Proteomes" id="UP000770889"/>
    </source>
</evidence>
<keyword evidence="6" id="KW-0808">Transferase</keyword>
<dbReference type="InterPro" id="IPR021796">
    <property type="entry name" value="Tll0287-like_dom"/>
</dbReference>
<feature type="domain" description="GGDEF" evidence="5">
    <location>
        <begin position="267"/>
        <end position="403"/>
    </location>
</feature>
<dbReference type="Pfam" id="PF00990">
    <property type="entry name" value="GGDEF"/>
    <property type="match status" value="1"/>
</dbReference>
<dbReference type="InterPro" id="IPR043128">
    <property type="entry name" value="Rev_trsase/Diguanyl_cyclase"/>
</dbReference>
<organism evidence="6 7">
    <name type="scientific">Candidatus Thiodiazotropha taylori</name>
    <dbReference type="NCBI Taxonomy" id="2792791"/>
    <lineage>
        <taxon>Bacteria</taxon>
        <taxon>Pseudomonadati</taxon>
        <taxon>Pseudomonadota</taxon>
        <taxon>Gammaproteobacteria</taxon>
        <taxon>Chromatiales</taxon>
        <taxon>Sedimenticolaceae</taxon>
        <taxon>Candidatus Thiodiazotropha</taxon>
    </lineage>
</organism>
<dbReference type="Pfam" id="PF11845">
    <property type="entry name" value="Tll0287-like"/>
    <property type="match status" value="1"/>
</dbReference>
<comment type="cofactor">
    <cofactor evidence="1">
        <name>Mg(2+)</name>
        <dbReference type="ChEBI" id="CHEBI:18420"/>
    </cofactor>
</comment>
<dbReference type="PROSITE" id="PS50887">
    <property type="entry name" value="GGDEF"/>
    <property type="match status" value="1"/>
</dbReference>
<dbReference type="AlphaFoldDB" id="A0A944M813"/>
<dbReference type="CDD" id="cd01949">
    <property type="entry name" value="GGDEF"/>
    <property type="match status" value="1"/>
</dbReference>
<dbReference type="EC" id="2.7.7.65" evidence="2"/>
<dbReference type="NCBIfam" id="TIGR00254">
    <property type="entry name" value="GGDEF"/>
    <property type="match status" value="1"/>
</dbReference>
<keyword evidence="6" id="KW-0548">Nucleotidyltransferase</keyword>
<dbReference type="GO" id="GO:0043709">
    <property type="term" value="P:cell adhesion involved in single-species biofilm formation"/>
    <property type="evidence" value="ECO:0007669"/>
    <property type="project" value="TreeGrafter"/>
</dbReference>
<dbReference type="SMART" id="SM00267">
    <property type="entry name" value="GGDEF"/>
    <property type="match status" value="1"/>
</dbReference>
<dbReference type="InterPro" id="IPR029787">
    <property type="entry name" value="Nucleotide_cyclase"/>
</dbReference>
<feature type="region of interest" description="Disordered" evidence="4">
    <location>
        <begin position="391"/>
        <end position="431"/>
    </location>
</feature>
<dbReference type="PANTHER" id="PTHR45138">
    <property type="entry name" value="REGULATORY COMPONENTS OF SENSORY TRANSDUCTION SYSTEM"/>
    <property type="match status" value="1"/>
</dbReference>
<dbReference type="Gene3D" id="3.30.70.270">
    <property type="match status" value="1"/>
</dbReference>
<dbReference type="InterPro" id="IPR000160">
    <property type="entry name" value="GGDEF_dom"/>
</dbReference>
<dbReference type="GO" id="GO:1902201">
    <property type="term" value="P:negative regulation of bacterial-type flagellum-dependent cell motility"/>
    <property type="evidence" value="ECO:0007669"/>
    <property type="project" value="TreeGrafter"/>
</dbReference>
<dbReference type="InterPro" id="IPR050469">
    <property type="entry name" value="Diguanylate_Cyclase"/>
</dbReference>
<evidence type="ECO:0000256" key="2">
    <source>
        <dbReference type="ARBA" id="ARBA00012528"/>
    </source>
</evidence>
<accession>A0A944M813</accession>
<evidence type="ECO:0000313" key="6">
    <source>
        <dbReference type="EMBL" id="MBT2988888.1"/>
    </source>
</evidence>
<gene>
    <name evidence="6" type="ORF">KME65_07970</name>
</gene>
<evidence type="ECO:0000256" key="3">
    <source>
        <dbReference type="ARBA" id="ARBA00034247"/>
    </source>
</evidence>
<evidence type="ECO:0000259" key="5">
    <source>
        <dbReference type="PROSITE" id="PS50887"/>
    </source>
</evidence>
<comment type="catalytic activity">
    <reaction evidence="3">
        <text>2 GTP = 3',3'-c-di-GMP + 2 diphosphate</text>
        <dbReference type="Rhea" id="RHEA:24898"/>
        <dbReference type="ChEBI" id="CHEBI:33019"/>
        <dbReference type="ChEBI" id="CHEBI:37565"/>
        <dbReference type="ChEBI" id="CHEBI:58805"/>
        <dbReference type="EC" id="2.7.7.65"/>
    </reaction>
</comment>
<protein>
    <recommendedName>
        <fullName evidence="2">diguanylate cyclase</fullName>
        <ecNumber evidence="2">2.7.7.65</ecNumber>
    </recommendedName>
</protein>
<dbReference type="SUPFAM" id="SSF55073">
    <property type="entry name" value="Nucleotide cyclase"/>
    <property type="match status" value="1"/>
</dbReference>
<dbReference type="GO" id="GO:0052621">
    <property type="term" value="F:diguanylate cyclase activity"/>
    <property type="evidence" value="ECO:0007669"/>
    <property type="project" value="UniProtKB-EC"/>
</dbReference>
<reference evidence="6 7" key="1">
    <citation type="submission" date="2021-05" db="EMBL/GenBank/DDBJ databases">
        <title>Genetic and Functional Diversity in Clade A Lucinid endosymbionts from the Bahamas.</title>
        <authorList>
            <person name="Giani N.M."/>
            <person name="Engel A.S."/>
            <person name="Campbell B.J."/>
        </authorList>
    </citation>
    <scope>NUCLEOTIDE SEQUENCE [LARGE SCALE GENOMIC DNA]</scope>
    <source>
        <strain evidence="6">LUC16012Gg_MoonRockCtena</strain>
    </source>
</reference>